<gene>
    <name evidence="1" type="ORF">FBF37_01165</name>
</gene>
<proteinExistence type="predicted"/>
<dbReference type="RefSeq" id="WP_138078690.1">
    <property type="nucleotide sequence ID" value="NZ_CP040004.1"/>
</dbReference>
<evidence type="ECO:0000313" key="1">
    <source>
        <dbReference type="EMBL" id="QCT42083.1"/>
    </source>
</evidence>
<evidence type="ECO:0000313" key="2">
    <source>
        <dbReference type="Proteomes" id="UP000310639"/>
    </source>
</evidence>
<protein>
    <submittedName>
        <fullName evidence="1">Uncharacterized protein</fullName>
    </submittedName>
</protein>
<keyword evidence="2" id="KW-1185">Reference proteome</keyword>
<name>A0A4P9A2R7_9BACT</name>
<accession>A0A4P9A2R7</accession>
<dbReference type="Proteomes" id="UP000310639">
    <property type="component" value="Chromosome"/>
</dbReference>
<dbReference type="EMBL" id="CP040004">
    <property type="protein sequence ID" value="QCT42083.1"/>
    <property type="molecule type" value="Genomic_DNA"/>
</dbReference>
<sequence length="170" mass="18882">MSELHVPDRVQLELHPFYSYPDSADLLYARLGVATAVDLRGDALYVRAGVGDSKDHDKLAGKVDPDSDKNIALPSEMYAKQGIVTIWYYPNMGDRLEGLAGPMVKQGLNPEANLTREQTTQCLKMAALAIGLFVVQPPHEVLKQEDLSKIMVDETMLTEADRQFGRYITS</sequence>
<dbReference type="KEGG" id="nft:FBF37_01165"/>
<organism evidence="1 2">
    <name type="scientific">Candidatus Nanosynbacter featherlites</name>
    <dbReference type="NCBI Taxonomy" id="2572088"/>
    <lineage>
        <taxon>Bacteria</taxon>
        <taxon>Candidatus Saccharimonadota</taxon>
        <taxon>Candidatus Saccharimonadia</taxon>
        <taxon>Candidatus Nanosynbacterales</taxon>
        <taxon>Candidatus Nanosynbacteraceae</taxon>
        <taxon>Candidatus Nanosynbacter</taxon>
    </lineage>
</organism>
<reference evidence="1 2" key="1">
    <citation type="submission" date="2019-04" db="EMBL/GenBank/DDBJ databases">
        <title>Saccharibacteria TM7 genomes.</title>
        <authorList>
            <person name="Bor B."/>
            <person name="He X."/>
            <person name="Chen T."/>
            <person name="Dewhirst F.E."/>
        </authorList>
    </citation>
    <scope>NUCLEOTIDE SEQUENCE [LARGE SCALE GENOMIC DNA]</scope>
    <source>
        <strain evidence="1 2">BB001</strain>
    </source>
</reference>
<dbReference type="AlphaFoldDB" id="A0A4P9A2R7"/>